<name>A0A3Q4MGZ2_NEOBR</name>
<evidence type="ECO:0000256" key="4">
    <source>
        <dbReference type="ARBA" id="ARBA00023134"/>
    </source>
</evidence>
<protein>
    <recommendedName>
        <fullName evidence="5">IRG-type G domain-containing protein</fullName>
    </recommendedName>
</protein>
<evidence type="ECO:0000256" key="3">
    <source>
        <dbReference type="ARBA" id="ARBA00022801"/>
    </source>
</evidence>
<keyword evidence="4" id="KW-0342">GTP-binding</keyword>
<dbReference type="GeneTree" id="ENSGT00950000183007"/>
<keyword evidence="2" id="KW-0547">Nucleotide-binding</keyword>
<comment type="similarity">
    <text evidence="1">Belongs to the TRAFAC class dynamin-like GTPase superfamily. IRG family.</text>
</comment>
<dbReference type="Bgee" id="ENSNBRG00000007782">
    <property type="expression patterns" value="Expressed in blood and 1 other cell type or tissue"/>
</dbReference>
<evidence type="ECO:0000256" key="2">
    <source>
        <dbReference type="ARBA" id="ARBA00022741"/>
    </source>
</evidence>
<evidence type="ECO:0000313" key="7">
    <source>
        <dbReference type="Proteomes" id="UP000261580"/>
    </source>
</evidence>
<dbReference type="Proteomes" id="UP000261580">
    <property type="component" value="Unassembled WGS sequence"/>
</dbReference>
<organism evidence="6 7">
    <name type="scientific">Neolamprologus brichardi</name>
    <name type="common">Fairy cichlid</name>
    <name type="synonym">Lamprologus brichardi</name>
    <dbReference type="NCBI Taxonomy" id="32507"/>
    <lineage>
        <taxon>Eukaryota</taxon>
        <taxon>Metazoa</taxon>
        <taxon>Chordata</taxon>
        <taxon>Craniata</taxon>
        <taxon>Vertebrata</taxon>
        <taxon>Euteleostomi</taxon>
        <taxon>Actinopterygii</taxon>
        <taxon>Neopterygii</taxon>
        <taxon>Teleostei</taxon>
        <taxon>Neoteleostei</taxon>
        <taxon>Acanthomorphata</taxon>
        <taxon>Ovalentaria</taxon>
        <taxon>Cichlomorphae</taxon>
        <taxon>Cichliformes</taxon>
        <taxon>Cichlidae</taxon>
        <taxon>African cichlids</taxon>
        <taxon>Pseudocrenilabrinae</taxon>
        <taxon>Lamprologini</taxon>
        <taxon>Neolamprologus</taxon>
    </lineage>
</organism>
<feature type="domain" description="IRG-type G" evidence="5">
    <location>
        <begin position="10"/>
        <end position="190"/>
    </location>
</feature>
<accession>A0A3Q4MGZ2</accession>
<evidence type="ECO:0000313" key="6">
    <source>
        <dbReference type="Ensembl" id="ENSNBRP00000009989.1"/>
    </source>
</evidence>
<dbReference type="InterPro" id="IPR051515">
    <property type="entry name" value="IRG"/>
</dbReference>
<dbReference type="AlphaFoldDB" id="A0A3Q4MGZ2"/>
<dbReference type="InterPro" id="IPR030385">
    <property type="entry name" value="G_IRG_dom"/>
</dbReference>
<sequence>QENLKQQNNIPLNIAITGESGAGKSTFVNALRGLCDDEEGAASTGVAEITPEVTAYPHPNYPNVMLWDLPGIGTTSFPADKYLKLVEFEKFDFFIIISDTRFTENDVKLAKEIQKMEKKFYFVRSKIDNDIQAERRTRYFNKERTLKVIRDKCVQGLRGSGFESPQVFLVSSFQLHLYDFSLLHETLDRDLPKYKRDTLLSNIEPDMISQNTCALH</sequence>
<evidence type="ECO:0000256" key="1">
    <source>
        <dbReference type="ARBA" id="ARBA00005429"/>
    </source>
</evidence>
<evidence type="ECO:0000259" key="5">
    <source>
        <dbReference type="PROSITE" id="PS51716"/>
    </source>
</evidence>
<dbReference type="PROSITE" id="PS51716">
    <property type="entry name" value="G_IRG"/>
    <property type="match status" value="1"/>
</dbReference>
<dbReference type="Gene3D" id="3.40.50.300">
    <property type="entry name" value="P-loop containing nucleotide triphosphate hydrolases"/>
    <property type="match status" value="1"/>
</dbReference>
<dbReference type="InterPro" id="IPR007743">
    <property type="entry name" value="Immunity-related_GTPase-like"/>
</dbReference>
<keyword evidence="7" id="KW-1185">Reference proteome</keyword>
<dbReference type="PANTHER" id="PTHR32341">
    <property type="entry name" value="INTERFERON-INDUCIBLE GTPASE"/>
    <property type="match status" value="1"/>
</dbReference>
<dbReference type="InterPro" id="IPR027417">
    <property type="entry name" value="P-loop_NTPase"/>
</dbReference>
<dbReference type="PANTHER" id="PTHR32341:SF10">
    <property type="entry name" value="INTERFERON-INDUCIBLE GTPASE 5"/>
    <property type="match status" value="1"/>
</dbReference>
<reference evidence="6" key="1">
    <citation type="submission" date="2025-08" db="UniProtKB">
        <authorList>
            <consortium name="Ensembl"/>
        </authorList>
    </citation>
    <scope>IDENTIFICATION</scope>
</reference>
<dbReference type="Ensembl" id="ENSNBRT00000010266.1">
    <property type="protein sequence ID" value="ENSNBRP00000009989.1"/>
    <property type="gene ID" value="ENSNBRG00000007782.1"/>
</dbReference>
<dbReference type="OMA" id="MIISSER"/>
<dbReference type="STRING" id="32507.ENSNBRP00000009989"/>
<dbReference type="GO" id="GO:0016787">
    <property type="term" value="F:hydrolase activity"/>
    <property type="evidence" value="ECO:0007669"/>
    <property type="project" value="UniProtKB-KW"/>
</dbReference>
<dbReference type="FunFam" id="3.40.50.300:FF:000541">
    <property type="entry name" value="Immunity related GTPase M"/>
    <property type="match status" value="1"/>
</dbReference>
<dbReference type="GO" id="GO:0005525">
    <property type="term" value="F:GTP binding"/>
    <property type="evidence" value="ECO:0007669"/>
    <property type="project" value="UniProtKB-KW"/>
</dbReference>
<dbReference type="SUPFAM" id="SSF52540">
    <property type="entry name" value="P-loop containing nucleoside triphosphate hydrolases"/>
    <property type="match status" value="1"/>
</dbReference>
<reference evidence="6" key="2">
    <citation type="submission" date="2025-09" db="UniProtKB">
        <authorList>
            <consortium name="Ensembl"/>
        </authorList>
    </citation>
    <scope>IDENTIFICATION</scope>
</reference>
<dbReference type="Pfam" id="PF05049">
    <property type="entry name" value="IIGP"/>
    <property type="match status" value="1"/>
</dbReference>
<dbReference type="GO" id="GO:0016020">
    <property type="term" value="C:membrane"/>
    <property type="evidence" value="ECO:0007669"/>
    <property type="project" value="InterPro"/>
</dbReference>
<keyword evidence="3" id="KW-0378">Hydrolase</keyword>
<proteinExistence type="inferred from homology"/>